<dbReference type="Pfam" id="PF17776">
    <property type="entry name" value="NLRC4_HD2"/>
    <property type="match status" value="4"/>
</dbReference>
<dbReference type="PRINTS" id="PR01407">
    <property type="entry name" value="BUTYPHLNCDUF"/>
</dbReference>
<protein>
    <submittedName>
        <fullName evidence="10">NLR family CARD domain-containing protein 3</fullName>
    </submittedName>
</protein>
<feature type="domain" description="NACHT" evidence="9">
    <location>
        <begin position="2886"/>
        <end position="3020"/>
    </location>
</feature>
<feature type="compositionally biased region" description="Basic and acidic residues" evidence="7">
    <location>
        <begin position="2621"/>
        <end position="2632"/>
    </location>
</feature>
<feature type="domain" description="NACHT" evidence="9">
    <location>
        <begin position="501"/>
        <end position="635"/>
    </location>
</feature>
<evidence type="ECO:0000256" key="7">
    <source>
        <dbReference type="SAM" id="MobiDB-lite"/>
    </source>
</evidence>
<feature type="domain" description="NACHT" evidence="9">
    <location>
        <begin position="4061"/>
        <end position="4195"/>
    </location>
</feature>
<dbReference type="PROSITE" id="PS50837">
    <property type="entry name" value="NACHT"/>
    <property type="match status" value="4"/>
</dbReference>
<dbReference type="InterPro" id="IPR032675">
    <property type="entry name" value="LRR_dom_sf"/>
</dbReference>
<organism evidence="10 11">
    <name type="scientific">Merluccius polli</name>
    <name type="common">Benguela hake</name>
    <name type="synonym">Merluccius cadenati</name>
    <dbReference type="NCBI Taxonomy" id="89951"/>
    <lineage>
        <taxon>Eukaryota</taxon>
        <taxon>Metazoa</taxon>
        <taxon>Chordata</taxon>
        <taxon>Craniata</taxon>
        <taxon>Vertebrata</taxon>
        <taxon>Euteleostomi</taxon>
        <taxon>Actinopterygii</taxon>
        <taxon>Neopterygii</taxon>
        <taxon>Teleostei</taxon>
        <taxon>Neoteleostei</taxon>
        <taxon>Acanthomorphata</taxon>
        <taxon>Zeiogadaria</taxon>
        <taxon>Gadariae</taxon>
        <taxon>Gadiformes</taxon>
        <taxon>Gadoidei</taxon>
        <taxon>Merlucciidae</taxon>
        <taxon>Merluccius</taxon>
    </lineage>
</organism>
<dbReference type="SMART" id="SM00368">
    <property type="entry name" value="LRR_RI"/>
    <property type="match status" value="21"/>
</dbReference>
<gene>
    <name evidence="10" type="primary">NLRC3_12</name>
    <name evidence="10" type="ORF">N1851_010573</name>
</gene>
<dbReference type="Pfam" id="PF00622">
    <property type="entry name" value="SPRY"/>
    <property type="match status" value="4"/>
</dbReference>
<dbReference type="FunFam" id="3.40.50.300:FF:001524">
    <property type="entry name" value="Si:dkey-126g1.7"/>
    <property type="match status" value="4"/>
</dbReference>
<feature type="region of interest" description="Disordered" evidence="7">
    <location>
        <begin position="2550"/>
        <end position="2677"/>
    </location>
</feature>
<feature type="compositionally biased region" description="Acidic residues" evidence="7">
    <location>
        <begin position="2749"/>
        <end position="2762"/>
    </location>
</feature>
<dbReference type="Pfam" id="PF13765">
    <property type="entry name" value="PRY"/>
    <property type="match status" value="5"/>
</dbReference>
<feature type="domain" description="B30.2/SPRY" evidence="8">
    <location>
        <begin position="3554"/>
        <end position="3757"/>
    </location>
</feature>
<keyword evidence="4" id="KW-0677">Repeat</keyword>
<dbReference type="SUPFAM" id="SSF49899">
    <property type="entry name" value="Concanavalin A-like lectins/glucanases"/>
    <property type="match status" value="5"/>
</dbReference>
<feature type="domain" description="B30.2/SPRY" evidence="8">
    <location>
        <begin position="22"/>
        <end position="229"/>
    </location>
</feature>
<dbReference type="Pfam" id="PF05729">
    <property type="entry name" value="NACHT"/>
    <property type="match status" value="4"/>
</dbReference>
<dbReference type="SUPFAM" id="SSF52047">
    <property type="entry name" value="RNI-like"/>
    <property type="match status" value="4"/>
</dbReference>
<dbReference type="GO" id="GO:0005737">
    <property type="term" value="C:cytoplasm"/>
    <property type="evidence" value="ECO:0007669"/>
    <property type="project" value="UniProtKB-SubCell"/>
</dbReference>
<proteinExistence type="predicted"/>
<evidence type="ECO:0000256" key="5">
    <source>
        <dbReference type="ARBA" id="ARBA00022741"/>
    </source>
</evidence>
<feature type="compositionally biased region" description="Basic and acidic residues" evidence="7">
    <location>
        <begin position="2660"/>
        <end position="2670"/>
    </location>
</feature>
<feature type="compositionally biased region" description="Acidic residues" evidence="7">
    <location>
        <begin position="3926"/>
        <end position="3937"/>
    </location>
</feature>
<feature type="region of interest" description="Disordered" evidence="7">
    <location>
        <begin position="4906"/>
        <end position="4939"/>
    </location>
</feature>
<evidence type="ECO:0000256" key="3">
    <source>
        <dbReference type="ARBA" id="ARBA00022614"/>
    </source>
</evidence>
<dbReference type="FunFam" id="3.80.10.10:FF:001632">
    <property type="entry name" value="Uncharacterized protein"/>
    <property type="match status" value="2"/>
</dbReference>
<dbReference type="SMART" id="SM01288">
    <property type="entry name" value="FISNA"/>
    <property type="match status" value="4"/>
</dbReference>
<dbReference type="SMART" id="SM00367">
    <property type="entry name" value="LRR_CC"/>
    <property type="match status" value="11"/>
</dbReference>
<feature type="region of interest" description="Disordered" evidence="7">
    <location>
        <begin position="2743"/>
        <end position="2763"/>
    </location>
</feature>
<dbReference type="Gene3D" id="2.60.120.920">
    <property type="match status" value="5"/>
</dbReference>
<dbReference type="InterPro" id="IPR006574">
    <property type="entry name" value="PRY"/>
</dbReference>
<keyword evidence="11" id="KW-1185">Reference proteome</keyword>
<dbReference type="CDD" id="cd16040">
    <property type="entry name" value="SPRY_PRY_SNTX"/>
    <property type="match status" value="4"/>
</dbReference>
<feature type="domain" description="B30.2/SPRY" evidence="8">
    <location>
        <begin position="2358"/>
        <end position="2561"/>
    </location>
</feature>
<evidence type="ECO:0000313" key="10">
    <source>
        <dbReference type="EMBL" id="KAK0149010.1"/>
    </source>
</evidence>
<dbReference type="EMBL" id="JAOPHQ010001989">
    <property type="protein sequence ID" value="KAK0149010.1"/>
    <property type="molecule type" value="Genomic_DNA"/>
</dbReference>
<dbReference type="InterPro" id="IPR001611">
    <property type="entry name" value="Leu-rich_rpt"/>
</dbReference>
<dbReference type="SMART" id="SM00589">
    <property type="entry name" value="PRY"/>
    <property type="match status" value="5"/>
</dbReference>
<dbReference type="PROSITE" id="PS51450">
    <property type="entry name" value="LRR"/>
    <property type="match status" value="2"/>
</dbReference>
<dbReference type="Gene3D" id="3.80.10.10">
    <property type="entry name" value="Ribonuclease Inhibitor"/>
    <property type="match status" value="6"/>
</dbReference>
<feature type="domain" description="B30.2/SPRY" evidence="8">
    <location>
        <begin position="1227"/>
        <end position="1433"/>
    </location>
</feature>
<evidence type="ECO:0000259" key="9">
    <source>
        <dbReference type="PROSITE" id="PS50837"/>
    </source>
</evidence>
<dbReference type="InterPro" id="IPR003877">
    <property type="entry name" value="SPRY_dom"/>
</dbReference>
<dbReference type="Gene3D" id="3.40.50.300">
    <property type="entry name" value="P-loop containing nucleotide triphosphate hydrolases"/>
    <property type="match status" value="4"/>
</dbReference>
<sequence length="4980" mass="559348">MIQQMMKVNVSMFKANMLLSLCFPPSVEHGGVGRLRPDACGLTLDPNTAHRRLSLSEDHREVMEVREDQSHPDHPERFDSCPQVLCREGLTGRCYWEVERRGIVTIGVTYRGITRRGEGDDSLLGWNNKSWCLHCYDDGGYSVRYNGSETFIPLRPPVSTRVGVYLDRPAGSLSFYRVSPGVGGSSHTLTHIHTFWTTFTQEDLLPGFGFWSGSGSSASLRQRRGVLPLKPLCLGNMAATAELREQQERADSPGPSCVSMKSDWSMDIPYKFKDGNQSIEKRRVQQERADSPGPSCVSMKSDRSMGEPFNFKDGNQSVEKRVKFSLMFVLLQRAEEDARAFLDKELKKLWRAHFPDYPQCSESQREEDKEVLDGEEEEQRRRAIEGVVDITVLCLKQLKQEELADSLQSKHFAVMCQHELKSHLKEKTQRVFEGVPKAGQATDLNEIYTEIFITEGHSGDVNKEHEVRLIETASRKPAKEETPIKCKDILKPLPGQDQPIRTIMTTGVAGIGKTILTHKFILDWAEGKANQDIHFTFPFTFRELNLLKGKEFSLVGLLHHFFIDTKEAGICRYDRFQVVFILDGLDECRLPLDFQKNRIWTDVTAPTSVDVLLTNLIRGDLLPSARIWITTRPGAANQIPAQCVGMVTEVRGFTDPQKEEYFRKRFCHKTLARKIISHVKKSRSLHIMCHIPVFCWISATVLEDFFTTSQRGEEMPNTVTQMYIHFLRVQSIQADRKYHGRAETDPHWSSESKEIIVSLGKLAFNQLEKGNLIFYEADLKECGIDIRAASVYSGVFTQIFKEECGLYQDKVFCFVHLSFQEFLAALHVFLSFRNTGVNLLSEEQPTSGEDELLLYQGAVDKALLSENGHLDLFLRFLLGLSLETNQILRSGLLGQTGSSSQTSQRTVSYIKEKISGDLSPERSINLFHCLNELNDHSLVEEIQQSLTSGSLSIEYLSPGHWSALVFILLTSEEELDVFDLKKYSASEEALLRLLPVVKASKTSMLNGCDLSERCCEALASVLSSTSSSLRELDLSNNDLQDSGVELLSAGLGSPHCRLETLRLNGCHLSERCCEALASVLSSTSSSLRELDLSTNDLQDSGVELLSAGLGSPHCRLETLRLNGCNLSERCCEALASVLSSNSSSLRELDLSTNDLQDSGVELLSAGLGSPHCRLETLSLSGCMVTQEGCASLASALSSNPSHLRELDLSYNHPAGDSLLSAGLEDPGWRLDTLRYGEDSSPLNACGLTLDPNTAHRLLSLSEDHREVMEVGKDQSYPDHPVRFDSCPQVLCREGLTGRCYWEVEWRGYVVIGVTYRGITRRGGGDDSLLGWNNKSWSLHCYDDDRYTVRYNRSETDICLPPPDSTRVGVYVDRPAGSLSFYRVSPGVGGSSHTLTHIHTFWTTFTQEDLLPGFGFWSGSGSSASLQRRGVLPLKPLCLGNMAATAELREQQERADSPGPSCVSMKSDWSMEVPYKFKDGNQSIEKRRVQQERADSPGPSCVSMKSDRSMDKPPVQFKDGNQSVEKRRHQERSKVTSAQSVQQYPTELIQVPAGRESRTDASDVLSEFRVKFSLMFVLLQRAEEDARAFLDKELKKLWRAHFPDYPQCSESQREEDKEVLDGEEEEQRRRAIEGVVDITVLCLKQLKQEELADFLQSKHFAVECQRELKSHLKEKTQRVFEGVPKAGQATDLNEIYTEIFITEGHSGDVNQEHEVRLIETASRKPAKEETPIKCEDILKPLPGQDQPIRTIMTTGVAGIGKTILTHKFTLDWAEGKANQDIHFTFPFTFRELNLLKGKEFSLVGLLHHFFIDTKEAGICRYDRFQVVFILDGLDECRLPLDFQKNRIWTDVTAPTSVDVLLTNLIRGDLLPSARIWITTRPAAANQIPAECVGMVTEVRGFTDPQKEEYFRKRFRDKTLARKIISHVKTSRSLHIMCHIPVFCWISATVLEDFFTTSQSGEEMPNTLTQMYIHFLRVRSIQGDRKYHGRAETYPHWSPEIKKIIVSLGKLAFNQLEKGNLIFYEADLAECGIDIRAASVYSGVFTQIFKEECGLYRDKVFCFVHLSFQEFLAALHVFLSFKNTGVNLLSEEQPTSGEDELLLYQSAVDKALLSENGHLDLFLRFLLGLSLETNQIILRGLLGQTGRSSQTSQRTVGYIKEKISGDLSPERSINLFHCLNELNDRSLVEQIQQYLRSGSLSKKSVSPGQWSALGFILLTSEEELDVFDLKKYSASEEALLRLLPVVKASKTSLLNGCNLSERCCEALASVLSSTSSSLRELDLSNNDLQDSGVELLSAGLGSPHCRLETLRLSGCMVSQEGCASLASALSSNPSHLRELDLSYNHPAGDSLLSAGLEDPGWRLDTLRYGEDSSPLNACGLTLDPNTAFRLLSLSEDHREVMGVTEDQSHPDHPERFDYWPQVLCREGLTGRCYWEVERRGGVGIGVTYRGIPRRGVGHDSWLGRNNKSWSLECYDDGYSAFYNCSYTSSPLPPPVSTRVGVYVDRPAGSLSFYRVSPGVGGSSHTLTHIHTFWTTFTQEDLLPGFMVWPEQQERADSPGPSCVSMKSDRSMRLPVSFKDGNQSVEKRRVQQERADSPGPSCVSMKSDRSMRLPVSFKDGNQSVEKRRVQQERADSPGPSCVSMKSDRSMRHPVSFKDGNQSVEKRQPQERSKVTSAQSVQQYPTELIQVPAGRESRTDASDVLSQFRVKFSLMFVLLQRAEEDAHAFLDKELKKLWRGHFPDYPQCSESQREEEDKEVLDGEEEDQRRRAIEGVVDITVLCLKQLKQEELADSLQSKHFAVKCQHKLKSHLKEKTQRVFEGVPKAGQATDLNEIYTEIFITEGHSGDVIKEHEVRLIEAASRKPAKEETPIKCEDILKPLPGQDQPIRTIMTTGVAGIGKTILTHKFTLDWAEGKANHDIHFTFPFTFRELNLLKGKEFSLVGLLHHFFIETKEAEICRYDRFQVVFILDGLDECRLPLDFQKNQIWTDVTAPTSVDVLLTNLIRGDLLPSARIWITTRPAAANQIPAECVGMVTEVRGFTDPQKEEYFRKRFREETLARKIISHVKKSRSLHIMCHIPVFCWISATVLEDFFTTSQRGEEMPNTVTQMYIHFLMVQSIQGDRKYHGRAETDPHWSSESKEIIVSLGKLAFNQLEKGNLIFYEADLAECGIDIRAASVYSGVFTQIFKEECGLYQDKVFCFVHLSFQEFLAALHVFLSFRNTGVNLLSQEQPTSGEDEFLLYQGAVDKALLSENGHLDLFLRFLLGLSLETNQILLRGLLGQTGSSSQTSQRTVGYIKEKISGNLSPERSIDLFHCLNELNDRSLVEQIQQYLTSGSLSKKSLSPGQWSALGFILLTSEEELDAFDLKKYSASEEALLRLLPVVKASKTSLLNGCRLSERGCEALASVLSSTSSSLRELDLSTNDLQDSGVKLLSAGLGSPHCRLETLRLNVCKLSKRCCEALASVLSSTSSSLRKLDLSTNDLQDSGVKLLSAGLGSPHCRLETLRLSGCMVSQEGCASLASALSSNPSHLRELDLSYNHPAGDSLLSAGLEDPGWKLDALRYGEDSSPLNACGLTLDPNTAHRRLSLSEDHRKVTVVKEDPSYPDHPERFDSRSQVLCREGLTGRCYWEVERRGPVAIGVTYRGITRRGEGLDSRFGGNNKSWCLQCDDGGYTARYNSSSTSIRLPPPVSTKVGVYVDRPAGSLSFYRVSPGVGGSSHTLTHIHTFWTTFTQEDLLPGFGFLSGSEQQERADSPGPSCVSMKSDWSMDIPYRFKDGNQSTEKRRVQQERADSPGPSCVSMKSDWSMELPYKFKDGNQSIEKRRVQQERADSPGPSCVSMKSDRSMEVPFTFKDGNQSIEKRPAGRESRTDASDVLREFRVKFSLMFVLLQRAEEDAHAFLDKELKKLWRGLFPDHPQCSESQREEDKEEEVLDGEEEEQRRRAIEGVVDITVFCLKQLKQEELADFLQSKHFAVMCQHELKSHLKEKTQRVFEGVPKAGEATDLNEIYTEIFIIEGHSGDVNQEHEVRLIETASRKPAKEETPIKCEDIFKPLPGQDQPIRTIMTTGVAGIGKTILTHKFTLDWAEGKANQDIHFTFPFTFRELNLLKGKEFSLVGLLHHFFIETKEAGICRYDRFQVVFILDGLDECRLPLDFQKNRIWTDVTAPTSVDVLLTNLIRGYLLPSARIWITTRPAAANQIPAECVGMATEVRGFSDPQKEEYFRKRFREETLARKIISHVKKSRSLHIMCHIPVFCWISATVLEDLFTTYQRGEEMPNTVTQMYIHFLRVQSIQGDRKYHGRAETDPHWSSESKEIIVSLGKLAFNQLEKGNLIFYEADLAECGIDIRAASVYSGVFTQIFKEECGLYQDKVFCFVHLSLQEFLAALHVFLSFKNTGVNLLSEEQPTSGEDELLLYQSAVDKALLSENGHLDLFLRFLLGLSLETNQILLRGLLGQTGRSSQTSQRTVGYIKEKISGDLSPERSINLFHCLNELNDRSLVEQIQQYLRSGSLSKKSVSPGQWSALGFILLTSEEELDVFDLKKYSASEEALLRLLPVVKASKTSLLNGCNLSERCCEALASVLSSNSSSLKELDLSTNDLQDSGVKLLSAGLGSPHCRLETLRLSGCMVTQEGCASLASALSSNPSHLRELDLSYNHPAGDSLLSAGLEDPGWRLDTLSVEHGGVGRLKPALKKYACGLTLDPNTACRRLSLSEDHREVMEAKEDQYYPDHPERFDVWPQVLCREGLTGRCYWEVERRGVVEIGVTYRGITRKGVDVDSLFGGNNKSWSLHCYDDGGVGGSSHTLTHIHTFWTTFTQEDLLPGFGFGFWSGSSASFPEQQERADSPGPSCVSMKSDWSMDIPYKFKDGNQSIEKRRVQQERADSPGPSCVSMKSDWSMEVPYKFKDGNQSIEKRRVQQERADSPGPSCVSMKSDWSMDKPLVQFKDGNQSVEKRLPSLDQRDVNLGQMLLMSSVSSESSSH</sequence>
<dbReference type="InterPro" id="IPR007111">
    <property type="entry name" value="NACHT_NTPase"/>
</dbReference>
<dbReference type="SMART" id="SM00449">
    <property type="entry name" value="SPRY"/>
    <property type="match status" value="4"/>
</dbReference>
<dbReference type="InterPro" id="IPR041075">
    <property type="entry name" value="NOD1/2_WH"/>
</dbReference>
<feature type="compositionally biased region" description="Basic and acidic residues" evidence="7">
    <location>
        <begin position="1479"/>
        <end position="1494"/>
    </location>
</feature>
<dbReference type="InterPro" id="IPR043136">
    <property type="entry name" value="B30.2/SPRY_sf"/>
</dbReference>
<dbReference type="InterPro" id="IPR006553">
    <property type="entry name" value="Leu-rich_rpt_Cys-con_subtyp"/>
</dbReference>
<dbReference type="Pfam" id="PF14484">
    <property type="entry name" value="FISNA"/>
    <property type="match status" value="4"/>
</dbReference>
<dbReference type="Pfam" id="PF17779">
    <property type="entry name" value="WHD_NOD2"/>
    <property type="match status" value="4"/>
</dbReference>
<feature type="compositionally biased region" description="Basic and acidic residues" evidence="7">
    <location>
        <begin position="2582"/>
        <end position="2593"/>
    </location>
</feature>
<dbReference type="GO" id="GO:0005524">
    <property type="term" value="F:ATP binding"/>
    <property type="evidence" value="ECO:0007669"/>
    <property type="project" value="UniProtKB-KW"/>
</dbReference>
<feature type="compositionally biased region" description="Basic and acidic residues" evidence="7">
    <location>
        <begin position="3771"/>
        <end position="3791"/>
    </location>
</feature>
<dbReference type="InterPro" id="IPR001870">
    <property type="entry name" value="B30.2/SPRY"/>
</dbReference>
<evidence type="ECO:0000259" key="8">
    <source>
        <dbReference type="PROSITE" id="PS50188"/>
    </source>
</evidence>
<dbReference type="InterPro" id="IPR027417">
    <property type="entry name" value="P-loop_NTPase"/>
</dbReference>
<evidence type="ECO:0000256" key="2">
    <source>
        <dbReference type="ARBA" id="ARBA00022490"/>
    </source>
</evidence>
<evidence type="ECO:0000256" key="1">
    <source>
        <dbReference type="ARBA" id="ARBA00004496"/>
    </source>
</evidence>
<keyword evidence="5" id="KW-0547">Nucleotide-binding</keyword>
<dbReference type="Proteomes" id="UP001174136">
    <property type="component" value="Unassembled WGS sequence"/>
</dbReference>
<reference evidence="10" key="1">
    <citation type="journal article" date="2023" name="Front. Mar. Sci.">
        <title>A new Merluccius polli reference genome to investigate the effects of global change in West African waters.</title>
        <authorList>
            <person name="Mateo J.L."/>
            <person name="Blanco-Fernandez C."/>
            <person name="Garcia-Vazquez E."/>
            <person name="Machado-Schiaffino G."/>
        </authorList>
    </citation>
    <scope>NUCLEOTIDE SEQUENCE</scope>
    <source>
        <strain evidence="10">C29</strain>
        <tissue evidence="10">Fin</tissue>
    </source>
</reference>
<name>A0AA47MZK4_MERPO</name>
<evidence type="ECO:0000256" key="4">
    <source>
        <dbReference type="ARBA" id="ARBA00022737"/>
    </source>
</evidence>
<comment type="caution">
    <text evidence="10">The sequence shown here is derived from an EMBL/GenBank/DDBJ whole genome shotgun (WGS) entry which is preliminary data.</text>
</comment>
<feature type="region of interest" description="Disordered" evidence="7">
    <location>
        <begin position="3770"/>
        <end position="3799"/>
    </location>
</feature>
<dbReference type="InterPro" id="IPR029495">
    <property type="entry name" value="NACHT-assoc"/>
</dbReference>
<keyword evidence="2" id="KW-0963">Cytoplasm</keyword>
<dbReference type="InterPro" id="IPR013320">
    <property type="entry name" value="ConA-like_dom_sf"/>
</dbReference>
<accession>A0AA47MZK4</accession>
<feature type="domain" description="NACHT" evidence="9">
    <location>
        <begin position="1748"/>
        <end position="1882"/>
    </location>
</feature>
<dbReference type="Pfam" id="PF13516">
    <property type="entry name" value="LRR_6"/>
    <property type="match status" value="7"/>
</dbReference>
<dbReference type="FunFam" id="3.80.10.10:FF:000100">
    <property type="entry name" value="Si:dkey-11n14.1"/>
    <property type="match status" value="2"/>
</dbReference>
<feature type="region of interest" description="Disordered" evidence="7">
    <location>
        <begin position="282"/>
        <end position="312"/>
    </location>
</feature>
<evidence type="ECO:0000256" key="6">
    <source>
        <dbReference type="ARBA" id="ARBA00022840"/>
    </source>
</evidence>
<dbReference type="PANTHER" id="PTHR24106">
    <property type="entry name" value="NACHT, LRR AND CARD DOMAINS-CONTAINING"/>
    <property type="match status" value="1"/>
</dbReference>
<evidence type="ECO:0000313" key="11">
    <source>
        <dbReference type="Proteomes" id="UP001174136"/>
    </source>
</evidence>
<keyword evidence="3" id="KW-0433">Leucine-rich repeat</keyword>
<dbReference type="InterPro" id="IPR041267">
    <property type="entry name" value="NLRP_HD2"/>
</dbReference>
<dbReference type="InterPro" id="IPR003879">
    <property type="entry name" value="Butyrophylin_SPRY"/>
</dbReference>
<dbReference type="PROSITE" id="PS50188">
    <property type="entry name" value="B302_SPRY"/>
    <property type="match status" value="4"/>
</dbReference>
<feature type="region of interest" description="Disordered" evidence="7">
    <location>
        <begin position="3915"/>
        <end position="3938"/>
    </location>
</feature>
<feature type="region of interest" description="Disordered" evidence="7">
    <location>
        <begin position="1479"/>
        <end position="1540"/>
    </location>
</feature>
<feature type="compositionally biased region" description="Basic and acidic residues" evidence="7">
    <location>
        <begin position="4906"/>
        <end position="4921"/>
    </location>
</feature>
<dbReference type="InterPro" id="IPR051261">
    <property type="entry name" value="NLR"/>
</dbReference>
<comment type="subcellular location">
    <subcellularLocation>
        <location evidence="1">Cytoplasm</location>
    </subcellularLocation>
</comment>
<keyword evidence="6" id="KW-0067">ATP-binding</keyword>